<reference evidence="2" key="1">
    <citation type="submission" date="2021-03" db="EMBL/GenBank/DDBJ databases">
        <title>Antimicrobial resistance genes in bacteria isolated from Japanese honey, and their potential for conferring macrolide and lincosamide resistance in the American foulbrood pathogen Paenibacillus larvae.</title>
        <authorList>
            <person name="Okamoto M."/>
            <person name="Kumagai M."/>
            <person name="Kanamori H."/>
            <person name="Takamatsu D."/>
        </authorList>
    </citation>
    <scope>NUCLEOTIDE SEQUENCE</scope>
    <source>
        <strain evidence="2">J2TS6</strain>
    </source>
</reference>
<dbReference type="AlphaFoldDB" id="A0A919XGE1"/>
<protein>
    <submittedName>
        <fullName evidence="2">Uncharacterized protein</fullName>
    </submittedName>
</protein>
<dbReference type="Proteomes" id="UP000679779">
    <property type="component" value="Unassembled WGS sequence"/>
</dbReference>
<dbReference type="EMBL" id="BORQ01000001">
    <property type="protein sequence ID" value="GIO30480.1"/>
    <property type="molecule type" value="Genomic_DNA"/>
</dbReference>
<organism evidence="2 3">
    <name type="scientific">Paenibacillus albilobatus</name>
    <dbReference type="NCBI Taxonomy" id="2716884"/>
    <lineage>
        <taxon>Bacteria</taxon>
        <taxon>Bacillati</taxon>
        <taxon>Bacillota</taxon>
        <taxon>Bacilli</taxon>
        <taxon>Bacillales</taxon>
        <taxon>Paenibacillaceae</taxon>
        <taxon>Paenibacillus</taxon>
    </lineage>
</organism>
<keyword evidence="3" id="KW-1185">Reference proteome</keyword>
<evidence type="ECO:0000313" key="2">
    <source>
        <dbReference type="EMBL" id="GIO30480.1"/>
    </source>
</evidence>
<keyword evidence="1" id="KW-0472">Membrane</keyword>
<accession>A0A919XGE1</accession>
<name>A0A919XGE1_9BACL</name>
<sequence>MNTLSVAAELPAEQAGAAGNPLIHLRQETDVDHLDNYLINQIIISLTIYHVYFNIYVRIQ</sequence>
<keyword evidence="1" id="KW-1133">Transmembrane helix</keyword>
<keyword evidence="1" id="KW-0812">Transmembrane</keyword>
<feature type="transmembrane region" description="Helical" evidence="1">
    <location>
        <begin position="37"/>
        <end position="57"/>
    </location>
</feature>
<comment type="caution">
    <text evidence="2">The sequence shown here is derived from an EMBL/GenBank/DDBJ whole genome shotgun (WGS) entry which is preliminary data.</text>
</comment>
<evidence type="ECO:0000313" key="3">
    <source>
        <dbReference type="Proteomes" id="UP000679779"/>
    </source>
</evidence>
<proteinExistence type="predicted"/>
<evidence type="ECO:0000256" key="1">
    <source>
        <dbReference type="SAM" id="Phobius"/>
    </source>
</evidence>
<gene>
    <name evidence="2" type="ORF">J2TS6_16210</name>
</gene>